<gene>
    <name evidence="17" type="primary">Trip12</name>
    <name evidence="17" type="ORF">FJT64_014754</name>
</gene>
<evidence type="ECO:0000256" key="2">
    <source>
        <dbReference type="ARBA" id="ARBA00004642"/>
    </source>
</evidence>
<dbReference type="FunFam" id="3.30.2160.10:FF:000013">
    <property type="entry name" value="E3 ubiquitin-protein ligase TRIP12 isoform X1"/>
    <property type="match status" value="1"/>
</dbReference>
<dbReference type="GO" id="GO:0000209">
    <property type="term" value="P:protein polyubiquitination"/>
    <property type="evidence" value="ECO:0007669"/>
    <property type="project" value="TreeGrafter"/>
</dbReference>
<dbReference type="GO" id="GO:0009966">
    <property type="term" value="P:regulation of signal transduction"/>
    <property type="evidence" value="ECO:0007669"/>
    <property type="project" value="UniProtKB-ARBA"/>
</dbReference>
<keyword evidence="5" id="KW-0597">Phosphoprotein</keyword>
<dbReference type="SUPFAM" id="SSF48371">
    <property type="entry name" value="ARM repeat"/>
    <property type="match status" value="1"/>
</dbReference>
<keyword evidence="7" id="KW-0227">DNA damage</keyword>
<evidence type="ECO:0000256" key="8">
    <source>
        <dbReference type="ARBA" id="ARBA00022786"/>
    </source>
</evidence>
<dbReference type="GO" id="GO:0016607">
    <property type="term" value="C:nuclear speck"/>
    <property type="evidence" value="ECO:0007669"/>
    <property type="project" value="TreeGrafter"/>
</dbReference>
<dbReference type="UniPathway" id="UPA00143"/>
<evidence type="ECO:0000259" key="16">
    <source>
        <dbReference type="PROSITE" id="PS50918"/>
    </source>
</evidence>
<dbReference type="InterPro" id="IPR004170">
    <property type="entry name" value="WWE_dom"/>
</dbReference>
<keyword evidence="18" id="KW-1185">Reference proteome</keyword>
<name>A0A6A4V927_AMPAM</name>
<dbReference type="SUPFAM" id="SSF56204">
    <property type="entry name" value="Hect, E3 ligase catalytic domain"/>
    <property type="match status" value="2"/>
</dbReference>
<dbReference type="InterPro" id="IPR057948">
    <property type="entry name" value="TPR_TRIP12_N"/>
</dbReference>
<evidence type="ECO:0000313" key="18">
    <source>
        <dbReference type="Proteomes" id="UP000440578"/>
    </source>
</evidence>
<comment type="subcellular location">
    <subcellularLocation>
        <location evidence="2">Nucleus</location>
        <location evidence="2">Nucleoplasm</location>
    </subcellularLocation>
</comment>
<dbReference type="PROSITE" id="PS50918">
    <property type="entry name" value="WWE"/>
    <property type="match status" value="1"/>
</dbReference>
<feature type="signal peptide" evidence="14">
    <location>
        <begin position="1"/>
        <end position="29"/>
    </location>
</feature>
<dbReference type="Gene3D" id="3.30.720.50">
    <property type="match status" value="1"/>
</dbReference>
<dbReference type="InterPro" id="IPR000569">
    <property type="entry name" value="HECT_dom"/>
</dbReference>
<sequence length="1765" mass="191575">MFFSELFFKRSGGLMLPLLLAHCSAVGEARGPAERWLWAAPCRRKERRRMRPPAARAAPPPPPPPAPPARPERPAAGRPPSAVPGAAGLAGAAALLGAGAAAEEDGDMGRLQALLEARGIPSHLIGALGPRMQQMLHRSMGSSSKIQQLVQGLQATDDETQQLQAVIEMGQLLVMGNEETLAGFPIKQVVPPLIALLQMEHNFDIMNHACRALTYLMEALPRSTAVVVEAVPVLLQKLQVIQCMDVAEQSLTALELISRRHSKNLLQVGGISACLMYVDFFSLTAQRAALAITANCCLSLTQDEFHLVSDNLHILSERLTHQDKKTVESVCLAFSRLVDTFKTDPAKVKEIARHGLLANVQRLLMATPAVISSSTFCEVTKMLRVLCSYCPDIAVQLLSENIAETLCYLLVGNREQMELVSRNPEELYALMCLVGDLLPALPTDGLFSVDQWLFRIYPREYVQWQWRDDRNNWHNYSHADSFTVETANQAGDDEVQLDFMGRHYTIDFNTMRQINEGTGTSRPIQRRTVTGPAAGAGAPGTPAPAPPSGADPRLTALQGNRPLFAGLVGTLFSILYKVYSSCAGPAVRHMCLRAILRMVYFASPDMLKDLVGIQEVSSHLTGMLSSGDLKIVVAALQLAEVLIQKLPEQCSVHFRREGSDSAWRGVPHKGVVYQINQLAADPTAPAPSPVAGGAAGAAGSSGGSGGGTELCAAGPSSASLPAYLETPPPPAAGSAAGDEGTNLSLSDVLKRKRTSKRPGNASRKSRQEEASQSASPSMASSAMESLSRAAGTSRGSVAGSSAGAAGGSAARGKAAGGCAGGSRFQTSSFLASLNPARWGRSVSNSPLGDRGLNKDGLLNRASSSPSLSGSKERVRGWIRERAQQFIARHFSGDTSGHTALMSRLGGALSRLRQPPAASAEAALAEIGAVLRHSDISPFEVLQSGLVQQLTAFLTDGEGAERERRLRLFLHVLAGCPRAPEELVEPFLATSELTAPLQALVAKLNACVTQVEQLVVKVHDVSETAGGPSGQSALKYFNQNQLKVGLLGREMNPVADWEGGTVLYRFYVIADPRSSLCRQAAVSISQGNNHKLQFVINDHVLPYNMTVFQAIQQFSQDTTDSDSELTVGSTHLFQRTHTIYYRPAPEESSQSAARGGGSHAKKGSKSGASKHGGKRRDELWTEGVAPEPACPLLPYLTARLPEHVTVSDPCLETLHLLRLLHALSRHYGSLYQMSNSAPLIAQSEFINSKVSAKANRQLQDPVIVMTGNTPQWLQQIGLACPFLFPFDTRQLLFFTSTFDRDRALLRLIESSPELQAADSEDRIAPKLERKKRTVSRDDLVRQAEALMAELAGSRALLEVQYENEVGSGLGPTLEFYSQVSRELQRADAELWRGDRYRPPAEIVTDKLGPSSSSASAPADTAEYIHAPLGLYPAPVARSSKSGTVTRLKSKYKFLGKLMAKALTDFRLLDLPLSVPFYKWLLRQERSMTLQDVHLLDPSLAATLSQLAAVARRRRHLEADQTLTAEQRRAAIEALGVDGCSVEDLGLDFTLPGHSSIELKRGGRDEPLTIHNLDQYLKLLTHWLLYESVYRQMEAFREGFESVFPLENLGMFFPEEIDSLFCGSQESSWDERTLTEAFKPDHGYTHESPAIKASGARADRVQRRAAASVPQLRHRIAAPARRSSRTTPMSMFPSNSALVAAVGFRALSPPLTIVRKIVQPNENPDDFLPSVMTCVNYLKLPDYTSLEIMAERIATAVRDGRLSFMLS</sequence>
<evidence type="ECO:0000259" key="15">
    <source>
        <dbReference type="PROSITE" id="PS50237"/>
    </source>
</evidence>
<dbReference type="InterPro" id="IPR016024">
    <property type="entry name" value="ARM-type_fold"/>
</dbReference>
<dbReference type="SUPFAM" id="SSF117839">
    <property type="entry name" value="WWE domain"/>
    <property type="match status" value="1"/>
</dbReference>
<feature type="region of interest" description="Disordered" evidence="13">
    <location>
        <begin position="48"/>
        <end position="84"/>
    </location>
</feature>
<feature type="active site" description="Glycyl thioester intermediate" evidence="11">
    <location>
        <position position="1732"/>
    </location>
</feature>
<feature type="region of interest" description="Disordered" evidence="13">
    <location>
        <begin position="515"/>
        <end position="553"/>
    </location>
</feature>
<dbReference type="Pfam" id="PF00632">
    <property type="entry name" value="HECT"/>
    <property type="match status" value="2"/>
</dbReference>
<evidence type="ECO:0000256" key="12">
    <source>
        <dbReference type="RuleBase" id="RU369009"/>
    </source>
</evidence>
<feature type="domain" description="WWE" evidence="16">
    <location>
        <begin position="448"/>
        <end position="526"/>
    </location>
</feature>
<dbReference type="Gene3D" id="1.25.10.10">
    <property type="entry name" value="Leucine-rich Repeat Variant"/>
    <property type="match status" value="1"/>
</dbReference>
<dbReference type="Gene3D" id="3.90.1750.10">
    <property type="entry name" value="Hect, E3 ligase catalytic domains"/>
    <property type="match status" value="1"/>
</dbReference>
<dbReference type="Pfam" id="PF02825">
    <property type="entry name" value="WWE"/>
    <property type="match status" value="1"/>
</dbReference>
<evidence type="ECO:0000256" key="10">
    <source>
        <dbReference type="ARBA" id="ARBA00023242"/>
    </source>
</evidence>
<feature type="region of interest" description="Disordered" evidence="13">
    <location>
        <begin position="1143"/>
        <end position="1177"/>
    </location>
</feature>
<dbReference type="InterPro" id="IPR035983">
    <property type="entry name" value="Hect_E3_ubiquitin_ligase"/>
</dbReference>
<protein>
    <recommendedName>
        <fullName evidence="12">E3 ubiquitin-protein ligase</fullName>
        <ecNumber evidence="12">2.3.2.26</ecNumber>
    </recommendedName>
</protein>
<dbReference type="SMART" id="SM00678">
    <property type="entry name" value="WWE"/>
    <property type="match status" value="1"/>
</dbReference>
<dbReference type="PROSITE" id="PS50237">
    <property type="entry name" value="HECT"/>
    <property type="match status" value="1"/>
</dbReference>
<keyword evidence="14" id="KW-0732">Signal</keyword>
<dbReference type="FunFam" id="1.25.10.10:FF:000689">
    <property type="entry name" value="HECT ubiquitin protein ligase family protein KAK"/>
    <property type="match status" value="1"/>
</dbReference>
<reference evidence="17 18" key="1">
    <citation type="submission" date="2019-07" db="EMBL/GenBank/DDBJ databases">
        <title>Draft genome assembly of a fouling barnacle, Amphibalanus amphitrite (Darwin, 1854): The first reference genome for Thecostraca.</title>
        <authorList>
            <person name="Kim W."/>
        </authorList>
    </citation>
    <scope>NUCLEOTIDE SEQUENCE [LARGE SCALE GENOMIC DNA]</scope>
    <source>
        <strain evidence="17">SNU_AA5</strain>
        <tissue evidence="17">Soma without cirri and trophi</tissue>
    </source>
</reference>
<evidence type="ECO:0000256" key="14">
    <source>
        <dbReference type="SAM" id="SignalP"/>
    </source>
</evidence>
<evidence type="ECO:0000256" key="3">
    <source>
        <dbReference type="ARBA" id="ARBA00004906"/>
    </source>
</evidence>
<feature type="compositionally biased region" description="Gly residues" evidence="13">
    <location>
        <begin position="693"/>
        <end position="708"/>
    </location>
</feature>
<dbReference type="Pfam" id="PF25579">
    <property type="entry name" value="TPR_TRIP12_N"/>
    <property type="match status" value="1"/>
</dbReference>
<feature type="region of interest" description="Disordered" evidence="13">
    <location>
        <begin position="840"/>
        <end position="872"/>
    </location>
</feature>
<evidence type="ECO:0000256" key="7">
    <source>
        <dbReference type="ARBA" id="ARBA00022763"/>
    </source>
</evidence>
<feature type="compositionally biased region" description="Low complexity" evidence="13">
    <location>
        <begin position="770"/>
        <end position="813"/>
    </location>
</feature>
<feature type="compositionally biased region" description="Pro residues" evidence="13">
    <location>
        <begin position="58"/>
        <end position="69"/>
    </location>
</feature>
<evidence type="ECO:0000256" key="1">
    <source>
        <dbReference type="ARBA" id="ARBA00000885"/>
    </source>
</evidence>
<evidence type="ECO:0000313" key="17">
    <source>
        <dbReference type="EMBL" id="KAF0286822.1"/>
    </source>
</evidence>
<keyword evidence="8 11" id="KW-0833">Ubl conjugation pathway</keyword>
<evidence type="ECO:0000256" key="9">
    <source>
        <dbReference type="ARBA" id="ARBA00023204"/>
    </source>
</evidence>
<accession>A0A6A4V927</accession>
<evidence type="ECO:0000256" key="5">
    <source>
        <dbReference type="ARBA" id="ARBA00022553"/>
    </source>
</evidence>
<dbReference type="EC" id="2.3.2.26" evidence="12"/>
<comment type="pathway">
    <text evidence="3 12">Protein modification; protein ubiquitination.</text>
</comment>
<dbReference type="SMART" id="SM00119">
    <property type="entry name" value="HECTc"/>
    <property type="match status" value="1"/>
</dbReference>
<feature type="compositionally biased region" description="Low complexity" evidence="13">
    <location>
        <begin position="531"/>
        <end position="540"/>
    </location>
</feature>
<feature type="chain" id="PRO_5025365663" description="E3 ubiquitin-protein ligase" evidence="14">
    <location>
        <begin position="30"/>
        <end position="1765"/>
    </location>
</feature>
<organism evidence="17 18">
    <name type="scientific">Amphibalanus amphitrite</name>
    <name type="common">Striped barnacle</name>
    <name type="synonym">Balanus amphitrite</name>
    <dbReference type="NCBI Taxonomy" id="1232801"/>
    <lineage>
        <taxon>Eukaryota</taxon>
        <taxon>Metazoa</taxon>
        <taxon>Ecdysozoa</taxon>
        <taxon>Arthropoda</taxon>
        <taxon>Crustacea</taxon>
        <taxon>Multicrustacea</taxon>
        <taxon>Cirripedia</taxon>
        <taxon>Thoracica</taxon>
        <taxon>Thoracicalcarea</taxon>
        <taxon>Balanomorpha</taxon>
        <taxon>Balanoidea</taxon>
        <taxon>Balanidae</taxon>
        <taxon>Amphibalaninae</taxon>
        <taxon>Amphibalanus</taxon>
    </lineage>
</organism>
<dbReference type="PANTHER" id="PTHR45670:SF13">
    <property type="entry name" value="E3 UBIQUITIN-PROTEIN LIGASE TRIP12"/>
    <property type="match status" value="1"/>
</dbReference>
<feature type="compositionally biased region" description="Polar residues" evidence="13">
    <location>
        <begin position="860"/>
        <end position="869"/>
    </location>
</feature>
<dbReference type="Proteomes" id="UP000440578">
    <property type="component" value="Unassembled WGS sequence"/>
</dbReference>
<keyword evidence="10" id="KW-0539">Nucleus</keyword>
<dbReference type="InterPro" id="IPR045322">
    <property type="entry name" value="HECTD1/TRIP12-like"/>
</dbReference>
<evidence type="ECO:0000256" key="4">
    <source>
        <dbReference type="ARBA" id="ARBA00006331"/>
    </source>
</evidence>
<dbReference type="EMBL" id="VIIS01002228">
    <property type="protein sequence ID" value="KAF0286822.1"/>
    <property type="molecule type" value="Genomic_DNA"/>
</dbReference>
<dbReference type="InterPro" id="IPR011989">
    <property type="entry name" value="ARM-like"/>
</dbReference>
<dbReference type="InterPro" id="IPR018123">
    <property type="entry name" value="WWE-dom_subgr"/>
</dbReference>
<dbReference type="GO" id="GO:0006281">
    <property type="term" value="P:DNA repair"/>
    <property type="evidence" value="ECO:0007669"/>
    <property type="project" value="UniProtKB-KW"/>
</dbReference>
<dbReference type="GO" id="GO:0043161">
    <property type="term" value="P:proteasome-mediated ubiquitin-dependent protein catabolic process"/>
    <property type="evidence" value="ECO:0007669"/>
    <property type="project" value="TreeGrafter"/>
</dbReference>
<dbReference type="PANTHER" id="PTHR45670">
    <property type="entry name" value="E3 UBIQUITIN-PROTEIN LIGASE TRIP12"/>
    <property type="match status" value="1"/>
</dbReference>
<dbReference type="OrthoDB" id="271273at2759"/>
<keyword evidence="6 12" id="KW-0808">Transferase</keyword>
<dbReference type="GO" id="GO:0008270">
    <property type="term" value="F:zinc ion binding"/>
    <property type="evidence" value="ECO:0007669"/>
    <property type="project" value="InterPro"/>
</dbReference>
<evidence type="ECO:0000256" key="11">
    <source>
        <dbReference type="PROSITE-ProRule" id="PRU00104"/>
    </source>
</evidence>
<keyword evidence="9" id="KW-0234">DNA repair</keyword>
<proteinExistence type="inferred from homology"/>
<evidence type="ECO:0000256" key="6">
    <source>
        <dbReference type="ARBA" id="ARBA00022679"/>
    </source>
</evidence>
<comment type="caution">
    <text evidence="17">The sequence shown here is derived from an EMBL/GenBank/DDBJ whole genome shotgun (WGS) entry which is preliminary data.</text>
</comment>
<comment type="similarity">
    <text evidence="4 12">Belongs to the UPL family. K-HECT subfamily.</text>
</comment>
<dbReference type="InterPro" id="IPR037197">
    <property type="entry name" value="WWE_dom_sf"/>
</dbReference>
<evidence type="ECO:0000256" key="13">
    <source>
        <dbReference type="SAM" id="MobiDB-lite"/>
    </source>
</evidence>
<dbReference type="GO" id="GO:0061630">
    <property type="term" value="F:ubiquitin protein ligase activity"/>
    <property type="evidence" value="ECO:0007669"/>
    <property type="project" value="UniProtKB-UniRule"/>
</dbReference>
<feature type="region of interest" description="Disordered" evidence="13">
    <location>
        <begin position="684"/>
        <end position="818"/>
    </location>
</feature>
<dbReference type="Gene3D" id="3.30.2410.10">
    <property type="entry name" value="Hect, E3 ligase catalytic domain"/>
    <property type="match status" value="1"/>
</dbReference>
<feature type="domain" description="HECT" evidence="15">
    <location>
        <begin position="1429"/>
        <end position="1765"/>
    </location>
</feature>
<comment type="catalytic activity">
    <reaction evidence="1 12">
        <text>S-ubiquitinyl-[E2 ubiquitin-conjugating enzyme]-L-cysteine + [acceptor protein]-L-lysine = [E2 ubiquitin-conjugating enzyme]-L-cysteine + N(6)-ubiquitinyl-[acceptor protein]-L-lysine.</text>
        <dbReference type="EC" id="2.3.2.26"/>
    </reaction>
</comment>